<keyword evidence="1" id="KW-0472">Membrane</keyword>
<name>A0A8K0CNN6_IGNLU</name>
<gene>
    <name evidence="2" type="ORF">ILUMI_16399</name>
</gene>
<comment type="caution">
    <text evidence="2">The sequence shown here is derived from an EMBL/GenBank/DDBJ whole genome shotgun (WGS) entry which is preliminary data.</text>
</comment>
<dbReference type="Proteomes" id="UP000801492">
    <property type="component" value="Unassembled WGS sequence"/>
</dbReference>
<evidence type="ECO:0000313" key="3">
    <source>
        <dbReference type="Proteomes" id="UP000801492"/>
    </source>
</evidence>
<keyword evidence="1" id="KW-1133">Transmembrane helix</keyword>
<keyword evidence="3" id="KW-1185">Reference proteome</keyword>
<dbReference type="AlphaFoldDB" id="A0A8K0CNN6"/>
<dbReference type="EMBL" id="VTPC01062645">
    <property type="protein sequence ID" value="KAF2889774.1"/>
    <property type="molecule type" value="Genomic_DNA"/>
</dbReference>
<feature type="transmembrane region" description="Helical" evidence="1">
    <location>
        <begin position="61"/>
        <end position="81"/>
    </location>
</feature>
<accession>A0A8K0CNN6</accession>
<organism evidence="2 3">
    <name type="scientific">Ignelater luminosus</name>
    <name type="common">Cucubano</name>
    <name type="synonym">Pyrophorus luminosus</name>
    <dbReference type="NCBI Taxonomy" id="2038154"/>
    <lineage>
        <taxon>Eukaryota</taxon>
        <taxon>Metazoa</taxon>
        <taxon>Ecdysozoa</taxon>
        <taxon>Arthropoda</taxon>
        <taxon>Hexapoda</taxon>
        <taxon>Insecta</taxon>
        <taxon>Pterygota</taxon>
        <taxon>Neoptera</taxon>
        <taxon>Endopterygota</taxon>
        <taxon>Coleoptera</taxon>
        <taxon>Polyphaga</taxon>
        <taxon>Elateriformia</taxon>
        <taxon>Elateroidea</taxon>
        <taxon>Elateridae</taxon>
        <taxon>Agrypninae</taxon>
        <taxon>Pyrophorini</taxon>
        <taxon>Ignelater</taxon>
    </lineage>
</organism>
<proteinExistence type="predicted"/>
<evidence type="ECO:0000256" key="1">
    <source>
        <dbReference type="SAM" id="Phobius"/>
    </source>
</evidence>
<reference evidence="2" key="1">
    <citation type="submission" date="2019-08" db="EMBL/GenBank/DDBJ databases">
        <title>The genome of the North American firefly Photinus pyralis.</title>
        <authorList>
            <consortium name="Photinus pyralis genome working group"/>
            <person name="Fallon T.R."/>
            <person name="Sander Lower S.E."/>
            <person name="Weng J.-K."/>
        </authorList>
    </citation>
    <scope>NUCLEOTIDE SEQUENCE</scope>
    <source>
        <strain evidence="2">TRF0915ILg1</strain>
        <tissue evidence="2">Whole body</tissue>
    </source>
</reference>
<sequence>MTEGTDDVPKEEICPVANGTTHRLTSKRLQEGGDSTTTEPKIQQKEQFVPRIKWPDLTVQIFIHGGCLYGIFLMITSAKLLTSLFGKLTLLTFKLSYRERYCVYKNRSDHLQHERTKLFDDLLKHPRYDDLVASSPKC</sequence>
<dbReference type="OrthoDB" id="6774739at2759"/>
<keyword evidence="1" id="KW-0812">Transmembrane</keyword>
<protein>
    <submittedName>
        <fullName evidence="2">Uncharacterized protein</fullName>
    </submittedName>
</protein>
<evidence type="ECO:0000313" key="2">
    <source>
        <dbReference type="EMBL" id="KAF2889774.1"/>
    </source>
</evidence>